<dbReference type="NCBIfam" id="TIGR04183">
    <property type="entry name" value="Por_Secre_tail"/>
    <property type="match status" value="1"/>
</dbReference>
<dbReference type="InterPro" id="IPR012334">
    <property type="entry name" value="Pectin_lyas_fold"/>
</dbReference>
<evidence type="ECO:0000256" key="1">
    <source>
        <dbReference type="ARBA" id="ARBA00022723"/>
    </source>
</evidence>
<evidence type="ECO:0000256" key="2">
    <source>
        <dbReference type="ARBA" id="ARBA00023180"/>
    </source>
</evidence>
<dbReference type="Pfam" id="PF18962">
    <property type="entry name" value="Por_Secre_tail"/>
    <property type="match status" value="1"/>
</dbReference>
<dbReference type="OrthoDB" id="101122at2"/>
<dbReference type="InterPro" id="IPR013783">
    <property type="entry name" value="Ig-like_fold"/>
</dbReference>
<name>A0A286ADW6_9SPHI</name>
<feature type="domain" description="Secretion system C-terminal sorting" evidence="4">
    <location>
        <begin position="856"/>
        <end position="926"/>
    </location>
</feature>
<dbReference type="AlphaFoldDB" id="A0A286ADW6"/>
<sequence>MNFLYRISFALFFAVFIVFPSNAQQLAFPTAQGFGKFATGGRGGKVYTVTNLNDAGAGSFREAFNAYPGEPLTIVFAVGGTIELQSQIKVNRSNFTIAGQTAPGDGICLKGHSFIINGARAANLGGNHGNIIIRYLRSRPGSTLPTGVYGFDLENCHNVIVDHCSFSWANEECAAMYDMENVTVQYSMVSEGLFNAGHAKGNRGYGGVWGGQYVSYHHNLFAHLNARSTRFNGARAHDVNALVDYRNNVIYNAGTRNAAAGGAVNIENSFSRINLVNNYYKPGPATPSDYLFIEADYEAAEAKGVGEFHVSGNVMHGNSAKTNDNWSAVSLTKIPANLQADAQSSVPFVVAQSIMTQSADDAYLDVLKNAGANLPVRDAVDRRVVSETSTGTASTVGITSGKRGIIDLPNEVGGWPAYNSGTALVDTDGDGMPDTWEQNNGLNANDAADGNTVNDQGYTMLEVYLNGISASVASTYELMGFAATLNSGSTTTATLNWVINNDVDLQNFIIERSADGQNFNTITTVNSQKGAGLNNYTYTDNNPLAFTSYYRLKLVATNNQVNYSDNKIISNPIAQAYWMEPFTNTTVTSIAKPATIENSIQDNGTWILYGAQREEKSVSDVDANNQWTNGVSNPSLKILNRNAGTTTDYTLTEDPYVITPIFNQGISKITFYENQRASINANSIKIYTSTNGGQTWSTTAISSAAKSLKFDLITVPIEGANINRLKITKPAGVTMNIDNLTIYAPVGTTLPLDFVSFSATLKKSLNHKTVLLWKTANEVNTAYFEILRSINGKDFSRIGGLSAVNQPGTHIYEFEDEKLLTGVSYYRIKQVDLDGKYTYSEIRSVNNRLEGQLNFYPNPVTKELTLNHPAAGVGTSLNLYDISGRLVATKTVAADLTQSKVSLQHLPQGIYLLKYKTTTEVISLKVIKQ</sequence>
<reference evidence="6" key="1">
    <citation type="submission" date="2017-09" db="EMBL/GenBank/DDBJ databases">
        <authorList>
            <person name="Varghese N."/>
            <person name="Submissions S."/>
        </authorList>
    </citation>
    <scope>NUCLEOTIDE SEQUENCE [LARGE SCALE GENOMIC DNA]</scope>
    <source>
        <strain evidence="6">CGMCC 1.12803</strain>
    </source>
</reference>
<keyword evidence="3" id="KW-0732">Signal</keyword>
<dbReference type="InterPro" id="IPR026444">
    <property type="entry name" value="Secre_tail"/>
</dbReference>
<dbReference type="InterPro" id="IPR052063">
    <property type="entry name" value="Polysaccharide_Lyase_1"/>
</dbReference>
<keyword evidence="1" id="KW-0479">Metal-binding</keyword>
<evidence type="ECO:0000259" key="4">
    <source>
        <dbReference type="Pfam" id="PF18962"/>
    </source>
</evidence>
<dbReference type="InterPro" id="IPR011050">
    <property type="entry name" value="Pectin_lyase_fold/virulence"/>
</dbReference>
<gene>
    <name evidence="5" type="ORF">SAMN06297358_3814</name>
</gene>
<dbReference type="PANTHER" id="PTHR42970:SF1">
    <property type="entry name" value="PECTATE LYASE C-RELATED"/>
    <property type="match status" value="1"/>
</dbReference>
<dbReference type="Gene3D" id="2.60.40.10">
    <property type="entry name" value="Immunoglobulins"/>
    <property type="match status" value="1"/>
</dbReference>
<evidence type="ECO:0000313" key="6">
    <source>
        <dbReference type="Proteomes" id="UP000219281"/>
    </source>
</evidence>
<dbReference type="GO" id="GO:0046872">
    <property type="term" value="F:metal ion binding"/>
    <property type="evidence" value="ECO:0007669"/>
    <property type="project" value="UniProtKB-KW"/>
</dbReference>
<feature type="chain" id="PRO_5013307186" evidence="3">
    <location>
        <begin position="24"/>
        <end position="929"/>
    </location>
</feature>
<dbReference type="InterPro" id="IPR036278">
    <property type="entry name" value="Sialidase_sf"/>
</dbReference>
<evidence type="ECO:0000313" key="5">
    <source>
        <dbReference type="EMBL" id="SOD20102.1"/>
    </source>
</evidence>
<accession>A0A286ADW6</accession>
<dbReference type="Gene3D" id="2.160.20.10">
    <property type="entry name" value="Single-stranded right-handed beta-helix, Pectin lyase-like"/>
    <property type="match status" value="1"/>
</dbReference>
<keyword evidence="6" id="KW-1185">Reference proteome</keyword>
<dbReference type="SUPFAM" id="SSF50939">
    <property type="entry name" value="Sialidases"/>
    <property type="match status" value="1"/>
</dbReference>
<evidence type="ECO:0000256" key="3">
    <source>
        <dbReference type="SAM" id="SignalP"/>
    </source>
</evidence>
<dbReference type="RefSeq" id="WP_097133580.1">
    <property type="nucleotide sequence ID" value="NZ_OCMT01000004.1"/>
</dbReference>
<feature type="signal peptide" evidence="3">
    <location>
        <begin position="1"/>
        <end position="23"/>
    </location>
</feature>
<dbReference type="PANTHER" id="PTHR42970">
    <property type="entry name" value="PECTATE LYASE C-RELATED"/>
    <property type="match status" value="1"/>
</dbReference>
<proteinExistence type="predicted"/>
<protein>
    <submittedName>
        <fullName evidence="5">Por secretion system C-terminal sorting domain-containing protein</fullName>
    </submittedName>
</protein>
<dbReference type="EMBL" id="OCMT01000004">
    <property type="protein sequence ID" value="SOD20102.1"/>
    <property type="molecule type" value="Genomic_DNA"/>
</dbReference>
<dbReference type="SUPFAM" id="SSF51126">
    <property type="entry name" value="Pectin lyase-like"/>
    <property type="match status" value="1"/>
</dbReference>
<keyword evidence="2" id="KW-0325">Glycoprotein</keyword>
<organism evidence="5 6">
    <name type="scientific">Pedobacter xixiisoli</name>
    <dbReference type="NCBI Taxonomy" id="1476464"/>
    <lineage>
        <taxon>Bacteria</taxon>
        <taxon>Pseudomonadati</taxon>
        <taxon>Bacteroidota</taxon>
        <taxon>Sphingobacteriia</taxon>
        <taxon>Sphingobacteriales</taxon>
        <taxon>Sphingobacteriaceae</taxon>
        <taxon>Pedobacter</taxon>
    </lineage>
</organism>
<dbReference type="Proteomes" id="UP000219281">
    <property type="component" value="Unassembled WGS sequence"/>
</dbReference>